<evidence type="ECO:0000256" key="4">
    <source>
        <dbReference type="SAM" id="MobiDB-lite"/>
    </source>
</evidence>
<evidence type="ECO:0000313" key="7">
    <source>
        <dbReference type="Proteomes" id="UP001152885"/>
    </source>
</evidence>
<evidence type="ECO:0000256" key="1">
    <source>
        <dbReference type="ARBA" id="ARBA00022737"/>
    </source>
</evidence>
<organism evidence="6 7">
    <name type="scientific">Candida verbasci</name>
    <dbReference type="NCBI Taxonomy" id="1227364"/>
    <lineage>
        <taxon>Eukaryota</taxon>
        <taxon>Fungi</taxon>
        <taxon>Dikarya</taxon>
        <taxon>Ascomycota</taxon>
        <taxon>Saccharomycotina</taxon>
        <taxon>Pichiomycetes</taxon>
        <taxon>Debaryomycetaceae</taxon>
        <taxon>Candida/Lodderomyces clade</taxon>
        <taxon>Candida</taxon>
    </lineage>
</organism>
<comment type="caution">
    <text evidence="6">The sequence shown here is derived from an EMBL/GenBank/DDBJ whole genome shotgun (WGS) entry which is preliminary data.</text>
</comment>
<accession>A0A9W4TW66</accession>
<gene>
    <name evidence="6" type="ORF">CANVERA_P2526</name>
</gene>
<sequence length="428" mass="48672">MPSYQGNRNKDHYNSKSFRSNNNRNAGGAPRSYRPSSSSYKARQNLYQQHSISHNKADQLQLWMGDIDSQWNEEFLMRLWTDLVTKPVSVKIIRDKANPSKSAYSFITFQSQESIDLALQRNGQKIPHSNKTFKLNHASGGKSQSGSHDQTTENTLFVGDIALEVNEATLFSKFNLKYPNQIQSAKIILDINTKKSRGFGFIKFSNGDVMLKALDEMQGMIIGSKAIRLGIAAGSETTNTTSQKETKIDYHKIPIAQHQPELNKWTDQNNTSMLISGLNTKFTIREIENLLLGFGNVIYVELAQDFDKCYVKFLNRHEAEQAFLYLHGSVINECRLKVSWGVSVPVKDGAVKFKPKLVNEGKYEKNIDVPSIFITNEYVNKRLDIINESVRGSLFKLDGSEPKSIIEINDLYFNKKLNQFEILNDSLY</sequence>
<dbReference type="InterPro" id="IPR035979">
    <property type="entry name" value="RBD_domain_sf"/>
</dbReference>
<dbReference type="OrthoDB" id="446113at2759"/>
<dbReference type="Gene3D" id="3.30.70.330">
    <property type="match status" value="3"/>
</dbReference>
<protein>
    <recommendedName>
        <fullName evidence="5">RRM domain-containing protein</fullName>
    </recommendedName>
</protein>
<feature type="region of interest" description="Disordered" evidence="4">
    <location>
        <begin position="128"/>
        <end position="150"/>
    </location>
</feature>
<feature type="compositionally biased region" description="Polar residues" evidence="4">
    <location>
        <begin position="141"/>
        <end position="150"/>
    </location>
</feature>
<evidence type="ECO:0000256" key="2">
    <source>
        <dbReference type="ARBA" id="ARBA00022884"/>
    </source>
</evidence>
<proteinExistence type="predicted"/>
<feature type="region of interest" description="Disordered" evidence="4">
    <location>
        <begin position="1"/>
        <end position="40"/>
    </location>
</feature>
<feature type="domain" description="RRM" evidence="5">
    <location>
        <begin position="60"/>
        <end position="140"/>
    </location>
</feature>
<feature type="domain" description="RRM" evidence="5">
    <location>
        <begin position="154"/>
        <end position="234"/>
    </location>
</feature>
<dbReference type="EMBL" id="CANTUO010000002">
    <property type="protein sequence ID" value="CAI5758014.1"/>
    <property type="molecule type" value="Genomic_DNA"/>
</dbReference>
<dbReference type="PROSITE" id="PS50102">
    <property type="entry name" value="RRM"/>
    <property type="match status" value="3"/>
</dbReference>
<dbReference type="SMART" id="SM00360">
    <property type="entry name" value="RRM"/>
    <property type="match status" value="3"/>
</dbReference>
<keyword evidence="2 3" id="KW-0694">RNA-binding</keyword>
<feature type="domain" description="RRM" evidence="5">
    <location>
        <begin position="271"/>
        <end position="343"/>
    </location>
</feature>
<reference evidence="6" key="1">
    <citation type="submission" date="2022-12" db="EMBL/GenBank/DDBJ databases">
        <authorList>
            <person name="Brejova B."/>
        </authorList>
    </citation>
    <scope>NUCLEOTIDE SEQUENCE</scope>
</reference>
<evidence type="ECO:0000259" key="5">
    <source>
        <dbReference type="PROSITE" id="PS50102"/>
    </source>
</evidence>
<name>A0A9W4TW66_9ASCO</name>
<dbReference type="GO" id="GO:0003729">
    <property type="term" value="F:mRNA binding"/>
    <property type="evidence" value="ECO:0007669"/>
    <property type="project" value="InterPro"/>
</dbReference>
<dbReference type="CDD" id="cd00590">
    <property type="entry name" value="RRM_SF"/>
    <property type="match status" value="1"/>
</dbReference>
<dbReference type="Pfam" id="PF00076">
    <property type="entry name" value="RRM_1"/>
    <property type="match status" value="1"/>
</dbReference>
<dbReference type="InterPro" id="IPR050825">
    <property type="entry name" value="RBM42_RBP45_47-like"/>
</dbReference>
<evidence type="ECO:0000313" key="6">
    <source>
        <dbReference type="EMBL" id="CAI5758014.1"/>
    </source>
</evidence>
<dbReference type="InterPro" id="IPR000504">
    <property type="entry name" value="RRM_dom"/>
</dbReference>
<dbReference type="SUPFAM" id="SSF54928">
    <property type="entry name" value="RNA-binding domain, RBD"/>
    <property type="match status" value="2"/>
</dbReference>
<dbReference type="GO" id="GO:0005829">
    <property type="term" value="C:cytosol"/>
    <property type="evidence" value="ECO:0007669"/>
    <property type="project" value="TreeGrafter"/>
</dbReference>
<keyword evidence="7" id="KW-1185">Reference proteome</keyword>
<dbReference type="Proteomes" id="UP001152885">
    <property type="component" value="Unassembled WGS sequence"/>
</dbReference>
<dbReference type="InterPro" id="IPR012677">
    <property type="entry name" value="Nucleotide-bd_a/b_plait_sf"/>
</dbReference>
<evidence type="ECO:0000256" key="3">
    <source>
        <dbReference type="PROSITE-ProRule" id="PRU00176"/>
    </source>
</evidence>
<dbReference type="PANTHER" id="PTHR47640">
    <property type="entry name" value="TRNA SELENOCYSTEINE 1-ASSOCIATED PROTEIN 1-RELATED-RELATED"/>
    <property type="match status" value="1"/>
</dbReference>
<keyword evidence="1" id="KW-0677">Repeat</keyword>
<feature type="compositionally biased region" description="Low complexity" evidence="4">
    <location>
        <begin position="15"/>
        <end position="40"/>
    </location>
</feature>
<dbReference type="AlphaFoldDB" id="A0A9W4TW66"/>
<dbReference type="PANTHER" id="PTHR47640:SF10">
    <property type="entry name" value="TRNA SELENOCYSTEINE 1-ASSOCIATED PROTEIN 1-RELATED"/>
    <property type="match status" value="1"/>
</dbReference>